<dbReference type="SUPFAM" id="SSF56349">
    <property type="entry name" value="DNA breaking-rejoining enzymes"/>
    <property type="match status" value="1"/>
</dbReference>
<dbReference type="InterPro" id="IPR013762">
    <property type="entry name" value="Integrase-like_cat_sf"/>
</dbReference>
<dbReference type="EMBL" id="CP109823">
    <property type="protein sequence ID" value="XAE52990.1"/>
    <property type="molecule type" value="Genomic_DNA"/>
</dbReference>
<evidence type="ECO:0000313" key="5">
    <source>
        <dbReference type="Proteomes" id="UP001448498"/>
    </source>
</evidence>
<proteinExistence type="predicted"/>
<dbReference type="InterPro" id="IPR011010">
    <property type="entry name" value="DNA_brk_join_enz"/>
</dbReference>
<organism evidence="4 5">
    <name type="scientific">Burkholderia arboris</name>
    <dbReference type="NCBI Taxonomy" id="488730"/>
    <lineage>
        <taxon>Bacteria</taxon>
        <taxon>Pseudomonadati</taxon>
        <taxon>Pseudomonadota</taxon>
        <taxon>Betaproteobacteria</taxon>
        <taxon>Burkholderiales</taxon>
        <taxon>Burkholderiaceae</taxon>
        <taxon>Burkholderia</taxon>
        <taxon>Burkholderia cepacia complex</taxon>
    </lineage>
</organism>
<keyword evidence="1" id="KW-0233">DNA recombination</keyword>
<accession>A0ABZ3DWD8</accession>
<evidence type="ECO:0000256" key="2">
    <source>
        <dbReference type="SAM" id="MobiDB-lite"/>
    </source>
</evidence>
<gene>
    <name evidence="4" type="ORF">OHZ10_36190</name>
</gene>
<dbReference type="Gene3D" id="1.10.443.10">
    <property type="entry name" value="Intergrase catalytic core"/>
    <property type="match status" value="1"/>
</dbReference>
<evidence type="ECO:0000259" key="3">
    <source>
        <dbReference type="Pfam" id="PF00589"/>
    </source>
</evidence>
<sequence>MRPRWHPAAPSVAVLTGDHRSRSDAGTGISASHQRQILGGFFRETAERITTRNPAHAEKLRRASPHWLRHTHATHTLEAGVELVIVRDNLHHASVAKTSAYLHGKER</sequence>
<feature type="domain" description="Tyr recombinase" evidence="3">
    <location>
        <begin position="44"/>
        <end position="105"/>
    </location>
</feature>
<protein>
    <submittedName>
        <fullName evidence="4">Site-specific integrase</fullName>
    </submittedName>
</protein>
<keyword evidence="5" id="KW-1185">Reference proteome</keyword>
<feature type="region of interest" description="Disordered" evidence="2">
    <location>
        <begin position="1"/>
        <end position="30"/>
    </location>
</feature>
<evidence type="ECO:0000313" key="4">
    <source>
        <dbReference type="EMBL" id="XAE52990.1"/>
    </source>
</evidence>
<dbReference type="CDD" id="cd00397">
    <property type="entry name" value="DNA_BRE_C"/>
    <property type="match status" value="1"/>
</dbReference>
<dbReference type="Proteomes" id="UP001448498">
    <property type="component" value="Chromosome 2"/>
</dbReference>
<dbReference type="Pfam" id="PF00589">
    <property type="entry name" value="Phage_integrase"/>
    <property type="match status" value="1"/>
</dbReference>
<reference evidence="4 5" key="1">
    <citation type="submission" date="2022-10" db="EMBL/GenBank/DDBJ databases">
        <title>Genomic of Burkholderia cepacia PN-1.</title>
        <authorList>
            <person name="Yang Y."/>
            <person name="Guan H."/>
            <person name="Huang J."/>
        </authorList>
    </citation>
    <scope>NUCLEOTIDE SEQUENCE [LARGE SCALE GENOMIC DNA]</scope>
    <source>
        <strain evidence="4 5">PN-1</strain>
    </source>
</reference>
<dbReference type="RefSeq" id="WP_342706086.1">
    <property type="nucleotide sequence ID" value="NZ_CP109823.1"/>
</dbReference>
<evidence type="ECO:0000256" key="1">
    <source>
        <dbReference type="ARBA" id="ARBA00023172"/>
    </source>
</evidence>
<name>A0ABZ3DWD8_9BURK</name>
<dbReference type="InterPro" id="IPR002104">
    <property type="entry name" value="Integrase_catalytic"/>
</dbReference>